<protein>
    <submittedName>
        <fullName evidence="2">Uncharacterized protein</fullName>
    </submittedName>
</protein>
<reference evidence="2 3" key="1">
    <citation type="journal article" date="2014" name="Nat. Commun.">
        <title>Molecular traces of alternative social organization in a termite genome.</title>
        <authorList>
            <person name="Terrapon N."/>
            <person name="Li C."/>
            <person name="Robertson H.M."/>
            <person name="Ji L."/>
            <person name="Meng X."/>
            <person name="Booth W."/>
            <person name="Chen Z."/>
            <person name="Childers C.P."/>
            <person name="Glastad K.M."/>
            <person name="Gokhale K."/>
            <person name="Gowin J."/>
            <person name="Gronenberg W."/>
            <person name="Hermansen R.A."/>
            <person name="Hu H."/>
            <person name="Hunt B.G."/>
            <person name="Huylmans A.K."/>
            <person name="Khalil S.M."/>
            <person name="Mitchell R.D."/>
            <person name="Munoz-Torres M.C."/>
            <person name="Mustard J.A."/>
            <person name="Pan H."/>
            <person name="Reese J.T."/>
            <person name="Scharf M.E."/>
            <person name="Sun F."/>
            <person name="Vogel H."/>
            <person name="Xiao J."/>
            <person name="Yang W."/>
            <person name="Yang Z."/>
            <person name="Yang Z."/>
            <person name="Zhou J."/>
            <person name="Zhu J."/>
            <person name="Brent C.S."/>
            <person name="Elsik C.G."/>
            <person name="Goodisman M.A."/>
            <person name="Liberles D.A."/>
            <person name="Roe R.M."/>
            <person name="Vargo E.L."/>
            <person name="Vilcinskas A."/>
            <person name="Wang J."/>
            <person name="Bornberg-Bauer E."/>
            <person name="Korb J."/>
            <person name="Zhang G."/>
            <person name="Liebig J."/>
        </authorList>
    </citation>
    <scope>NUCLEOTIDE SEQUENCE [LARGE SCALE GENOMIC DNA]</scope>
    <source>
        <tissue evidence="2">Whole organism</tissue>
    </source>
</reference>
<feature type="transmembrane region" description="Helical" evidence="1">
    <location>
        <begin position="94"/>
        <end position="115"/>
    </location>
</feature>
<feature type="transmembrane region" description="Helical" evidence="1">
    <location>
        <begin position="127"/>
        <end position="147"/>
    </location>
</feature>
<keyword evidence="3" id="KW-1185">Reference proteome</keyword>
<evidence type="ECO:0000313" key="3">
    <source>
        <dbReference type="Proteomes" id="UP000027135"/>
    </source>
</evidence>
<dbReference type="InterPro" id="IPR031720">
    <property type="entry name" value="DUF4728"/>
</dbReference>
<evidence type="ECO:0000256" key="1">
    <source>
        <dbReference type="SAM" id="Phobius"/>
    </source>
</evidence>
<evidence type="ECO:0000313" key="2">
    <source>
        <dbReference type="EMBL" id="KDR20473.1"/>
    </source>
</evidence>
<name>A0A067RA61_ZOONE</name>
<dbReference type="Pfam" id="PF15860">
    <property type="entry name" value="DUF4728"/>
    <property type="match status" value="1"/>
</dbReference>
<organism evidence="2 3">
    <name type="scientific">Zootermopsis nevadensis</name>
    <name type="common">Dampwood termite</name>
    <dbReference type="NCBI Taxonomy" id="136037"/>
    <lineage>
        <taxon>Eukaryota</taxon>
        <taxon>Metazoa</taxon>
        <taxon>Ecdysozoa</taxon>
        <taxon>Arthropoda</taxon>
        <taxon>Hexapoda</taxon>
        <taxon>Insecta</taxon>
        <taxon>Pterygota</taxon>
        <taxon>Neoptera</taxon>
        <taxon>Polyneoptera</taxon>
        <taxon>Dictyoptera</taxon>
        <taxon>Blattodea</taxon>
        <taxon>Blattoidea</taxon>
        <taxon>Termitoidae</taxon>
        <taxon>Termopsidae</taxon>
        <taxon>Zootermopsis</taxon>
    </lineage>
</organism>
<dbReference type="InParanoid" id="A0A067RA61"/>
<keyword evidence="1" id="KW-0812">Transmembrane</keyword>
<accession>A0A067RA61</accession>
<keyword evidence="1" id="KW-0472">Membrane</keyword>
<keyword evidence="1" id="KW-1133">Transmembrane helix</keyword>
<dbReference type="Proteomes" id="UP000027135">
    <property type="component" value="Unassembled WGS sequence"/>
</dbReference>
<feature type="transmembrane region" description="Helical" evidence="1">
    <location>
        <begin position="12"/>
        <end position="31"/>
    </location>
</feature>
<dbReference type="AlphaFoldDB" id="A0A067RA61"/>
<dbReference type="EMBL" id="KK852602">
    <property type="protein sequence ID" value="KDR20473.1"/>
    <property type="molecule type" value="Genomic_DNA"/>
</dbReference>
<sequence>MASIITAKTVYRLMAILLCIAKLVTSVFLMSTGDSQWAILSNGTLVSRDTWDVLEEVNSGIIVEVKPSILGAVTNIITALMMFYGIVTNKPKWLYPALMNAMVSLLFDCISAFFYSVMDDVVRENVVYPRFITIFSVVIVGQVILVHGTMRFLRAIRTVRTQNE</sequence>
<proteinExistence type="predicted"/>
<gene>
    <name evidence="2" type="ORF">L798_04771</name>
</gene>
<feature type="transmembrane region" description="Helical" evidence="1">
    <location>
        <begin position="69"/>
        <end position="87"/>
    </location>
</feature>